<evidence type="ECO:0000256" key="1">
    <source>
        <dbReference type="SAM" id="MobiDB-lite"/>
    </source>
</evidence>
<sequence>MLLTYEGWGHRIYGKDKCQTDIFDEYLISLKVPPHGTRCAVGTAEESVLRQQTRSQTWPTGSNHWAAGPVAARPLS</sequence>
<feature type="compositionally biased region" description="Polar residues" evidence="1">
    <location>
        <begin position="51"/>
        <end position="63"/>
    </location>
</feature>
<evidence type="ECO:0000313" key="3">
    <source>
        <dbReference type="EMBL" id="GAA2700103.1"/>
    </source>
</evidence>
<dbReference type="EMBL" id="BAAATE010000059">
    <property type="protein sequence ID" value="GAA2700103.1"/>
    <property type="molecule type" value="Genomic_DNA"/>
</dbReference>
<dbReference type="Proteomes" id="UP001501666">
    <property type="component" value="Unassembled WGS sequence"/>
</dbReference>
<reference evidence="4" key="1">
    <citation type="journal article" date="2019" name="Int. J. Syst. Evol. Microbiol.">
        <title>The Global Catalogue of Microorganisms (GCM) 10K type strain sequencing project: providing services to taxonomists for standard genome sequencing and annotation.</title>
        <authorList>
            <consortium name="The Broad Institute Genomics Platform"/>
            <consortium name="The Broad Institute Genome Sequencing Center for Infectious Disease"/>
            <person name="Wu L."/>
            <person name="Ma J."/>
        </authorList>
    </citation>
    <scope>NUCLEOTIDE SEQUENCE [LARGE SCALE GENOMIC DNA]</scope>
    <source>
        <strain evidence="4">JCM 6835</strain>
    </source>
</reference>
<dbReference type="RefSeq" id="WP_346157517.1">
    <property type="nucleotide sequence ID" value="NZ_BAAATE010000059.1"/>
</dbReference>
<organism evidence="3 4">
    <name type="scientific">Nonomuraea recticatena</name>
    <dbReference type="NCBI Taxonomy" id="46178"/>
    <lineage>
        <taxon>Bacteria</taxon>
        <taxon>Bacillati</taxon>
        <taxon>Actinomycetota</taxon>
        <taxon>Actinomycetes</taxon>
        <taxon>Streptosporangiales</taxon>
        <taxon>Streptosporangiaceae</taxon>
        <taxon>Nonomuraea</taxon>
    </lineage>
</organism>
<name>A0ABP6FTW3_9ACTN</name>
<evidence type="ECO:0000259" key="2">
    <source>
        <dbReference type="Pfam" id="PF08386"/>
    </source>
</evidence>
<dbReference type="InterPro" id="IPR013595">
    <property type="entry name" value="Pept_S33_TAP-like_C"/>
</dbReference>
<feature type="region of interest" description="Disordered" evidence="1">
    <location>
        <begin position="51"/>
        <end position="76"/>
    </location>
</feature>
<proteinExistence type="predicted"/>
<keyword evidence="4" id="KW-1185">Reference proteome</keyword>
<dbReference type="Pfam" id="PF08386">
    <property type="entry name" value="Abhydrolase_4"/>
    <property type="match status" value="1"/>
</dbReference>
<comment type="caution">
    <text evidence="3">The sequence shown here is derived from an EMBL/GenBank/DDBJ whole genome shotgun (WGS) entry which is preliminary data.</text>
</comment>
<accession>A0ABP6FTW3</accession>
<gene>
    <name evidence="3" type="ORF">GCM10010412_097100</name>
</gene>
<evidence type="ECO:0000313" key="4">
    <source>
        <dbReference type="Proteomes" id="UP001501666"/>
    </source>
</evidence>
<protein>
    <recommendedName>
        <fullName evidence="2">Peptidase S33 tripeptidyl aminopeptidase-like C-terminal domain-containing protein</fullName>
    </recommendedName>
</protein>
<feature type="domain" description="Peptidase S33 tripeptidyl aminopeptidase-like C-terminal" evidence="2">
    <location>
        <begin position="2"/>
        <end position="39"/>
    </location>
</feature>